<evidence type="ECO:0000256" key="2">
    <source>
        <dbReference type="ARBA" id="ARBA00006829"/>
    </source>
</evidence>
<comment type="subcellular location">
    <subcellularLocation>
        <location evidence="1">Membrane</location>
        <topology evidence="1">Multi-pass membrane protein</topology>
    </subcellularLocation>
</comment>
<dbReference type="PANTHER" id="PTHR23506">
    <property type="entry name" value="GH10249P"/>
    <property type="match status" value="1"/>
</dbReference>
<dbReference type="InterPro" id="IPR036259">
    <property type="entry name" value="MFS_trans_sf"/>
</dbReference>
<organism evidence="9 10">
    <name type="scientific">Stentor coeruleus</name>
    <dbReference type="NCBI Taxonomy" id="5963"/>
    <lineage>
        <taxon>Eukaryota</taxon>
        <taxon>Sar</taxon>
        <taxon>Alveolata</taxon>
        <taxon>Ciliophora</taxon>
        <taxon>Postciliodesmatophora</taxon>
        <taxon>Heterotrichea</taxon>
        <taxon>Heterotrichida</taxon>
        <taxon>Stentoridae</taxon>
        <taxon>Stentor</taxon>
    </lineage>
</organism>
<dbReference type="EMBL" id="MPUH01000147">
    <property type="protein sequence ID" value="OMJ88569.1"/>
    <property type="molecule type" value="Genomic_DNA"/>
</dbReference>
<dbReference type="PANTHER" id="PTHR23506:SF26">
    <property type="entry name" value="MFS-TYPE TRANSPORTER SLC18B1"/>
    <property type="match status" value="1"/>
</dbReference>
<accession>A0A1R2CHQ4</accession>
<keyword evidence="5 7" id="KW-1133">Transmembrane helix</keyword>
<feature type="transmembrane region" description="Helical" evidence="7">
    <location>
        <begin position="204"/>
        <end position="225"/>
    </location>
</feature>
<dbReference type="OrthoDB" id="416030at2759"/>
<evidence type="ECO:0000256" key="7">
    <source>
        <dbReference type="SAM" id="Phobius"/>
    </source>
</evidence>
<dbReference type="InterPro" id="IPR011701">
    <property type="entry name" value="MFS"/>
</dbReference>
<feature type="transmembrane region" description="Helical" evidence="7">
    <location>
        <begin position="70"/>
        <end position="89"/>
    </location>
</feature>
<evidence type="ECO:0000256" key="3">
    <source>
        <dbReference type="ARBA" id="ARBA00022448"/>
    </source>
</evidence>
<evidence type="ECO:0000259" key="8">
    <source>
        <dbReference type="PROSITE" id="PS50850"/>
    </source>
</evidence>
<dbReference type="SUPFAM" id="SSF103473">
    <property type="entry name" value="MFS general substrate transporter"/>
    <property type="match status" value="1"/>
</dbReference>
<dbReference type="Gene3D" id="1.20.1250.20">
    <property type="entry name" value="MFS general substrate transporter like domains"/>
    <property type="match status" value="2"/>
</dbReference>
<feature type="transmembrane region" description="Helical" evidence="7">
    <location>
        <begin position="274"/>
        <end position="294"/>
    </location>
</feature>
<gene>
    <name evidence="9" type="ORF">SteCoe_9429</name>
</gene>
<proteinExistence type="inferred from homology"/>
<reference evidence="9 10" key="1">
    <citation type="submission" date="2016-11" db="EMBL/GenBank/DDBJ databases">
        <title>The macronuclear genome of Stentor coeruleus: a giant cell with tiny introns.</title>
        <authorList>
            <person name="Slabodnick M."/>
            <person name="Ruby J.G."/>
            <person name="Reiff S.B."/>
            <person name="Swart E.C."/>
            <person name="Gosai S."/>
            <person name="Prabakaran S."/>
            <person name="Witkowska E."/>
            <person name="Larue G.E."/>
            <person name="Fisher S."/>
            <person name="Freeman R.M."/>
            <person name="Gunawardena J."/>
            <person name="Chu W."/>
            <person name="Stover N.A."/>
            <person name="Gregory B.D."/>
            <person name="Nowacki M."/>
            <person name="Derisi J."/>
            <person name="Roy S.W."/>
            <person name="Marshall W.F."/>
            <person name="Sood P."/>
        </authorList>
    </citation>
    <scope>NUCLEOTIDE SEQUENCE [LARGE SCALE GENOMIC DNA]</scope>
    <source>
        <strain evidence="9">WM001</strain>
    </source>
</reference>
<feature type="transmembrane region" description="Helical" evidence="7">
    <location>
        <begin position="134"/>
        <end position="156"/>
    </location>
</feature>
<feature type="transmembrane region" description="Helical" evidence="7">
    <location>
        <begin position="237"/>
        <end position="262"/>
    </location>
</feature>
<comment type="similarity">
    <text evidence="2">Belongs to the major facilitator superfamily. Vesicular transporter family.</text>
</comment>
<keyword evidence="3" id="KW-0813">Transport</keyword>
<evidence type="ECO:0000256" key="6">
    <source>
        <dbReference type="ARBA" id="ARBA00023136"/>
    </source>
</evidence>
<dbReference type="Proteomes" id="UP000187209">
    <property type="component" value="Unassembled WGS sequence"/>
</dbReference>
<evidence type="ECO:0000313" key="10">
    <source>
        <dbReference type="Proteomes" id="UP000187209"/>
    </source>
</evidence>
<sequence length="441" mass="48411">MDHICLCLYALYFWGCSVYAVLAPFYPAKAEAKGMSKQSIGYLFSLYALVAFMFSPVSGKVMNKIGRRNVLMIGGVLESIGMFIFAFVIDLEGNAFIVFSVIARILMGAGGSALLVTCFAVISNQYPNDMEEKIGLMETLGGVGLMSGPALGGLLYEFTGYKFVFIFYTVLFLALTTYTFKILPEDRPDKEKSESSIKYTEIFSIGKIVLTLIVVIFGMAGPGFLEPVLETNLENSLGLSTLWVGIFFALPTLGYTVAMKLLTMIPKEVDRRHVLFAGLFIEGLSFILLGPFSFFGSPNIILKAISLTTLGFGSAWAYIPSLPLLIETASERMPGIDKEILSNTLSTLMGTTHYLGETLGPIVGGVSVHHFGDQDGYALFGVLILTYFLIYGIINKQFQALINRDCLVHEDQRNIIAMDSQTPSNSNKYDVIEFAESAQHN</sequence>
<evidence type="ECO:0000256" key="1">
    <source>
        <dbReference type="ARBA" id="ARBA00004141"/>
    </source>
</evidence>
<protein>
    <recommendedName>
        <fullName evidence="8">Major facilitator superfamily (MFS) profile domain-containing protein</fullName>
    </recommendedName>
</protein>
<feature type="transmembrane region" description="Helical" evidence="7">
    <location>
        <begin position="95"/>
        <end position="122"/>
    </location>
</feature>
<feature type="transmembrane region" description="Helical" evidence="7">
    <location>
        <begin position="376"/>
        <end position="394"/>
    </location>
</feature>
<evidence type="ECO:0000256" key="5">
    <source>
        <dbReference type="ARBA" id="ARBA00022989"/>
    </source>
</evidence>
<feature type="transmembrane region" description="Helical" evidence="7">
    <location>
        <begin position="162"/>
        <end position="183"/>
    </location>
</feature>
<dbReference type="InterPro" id="IPR020846">
    <property type="entry name" value="MFS_dom"/>
</dbReference>
<dbReference type="InterPro" id="IPR050930">
    <property type="entry name" value="MFS_Vesicular_Transporter"/>
</dbReference>
<dbReference type="Pfam" id="PF07690">
    <property type="entry name" value="MFS_1"/>
    <property type="match status" value="1"/>
</dbReference>
<keyword evidence="10" id="KW-1185">Reference proteome</keyword>
<comment type="caution">
    <text evidence="9">The sequence shown here is derived from an EMBL/GenBank/DDBJ whole genome shotgun (WGS) entry which is preliminary data.</text>
</comment>
<dbReference type="PROSITE" id="PS50850">
    <property type="entry name" value="MFS"/>
    <property type="match status" value="1"/>
</dbReference>
<feature type="domain" description="Major facilitator superfamily (MFS) profile" evidence="8">
    <location>
        <begin position="1"/>
        <end position="399"/>
    </location>
</feature>
<feature type="transmembrane region" description="Helical" evidence="7">
    <location>
        <begin position="39"/>
        <end position="58"/>
    </location>
</feature>
<dbReference type="InterPro" id="IPR001958">
    <property type="entry name" value="Tet-R_TetA/multi-R_MdtG-like"/>
</dbReference>
<dbReference type="PRINTS" id="PR01035">
    <property type="entry name" value="TCRTETA"/>
</dbReference>
<keyword evidence="4 7" id="KW-0812">Transmembrane</keyword>
<dbReference type="GO" id="GO:0016020">
    <property type="term" value="C:membrane"/>
    <property type="evidence" value="ECO:0007669"/>
    <property type="project" value="UniProtKB-SubCell"/>
</dbReference>
<feature type="transmembrane region" description="Helical" evidence="7">
    <location>
        <begin position="7"/>
        <end position="27"/>
    </location>
</feature>
<name>A0A1R2CHQ4_9CILI</name>
<evidence type="ECO:0000313" key="9">
    <source>
        <dbReference type="EMBL" id="OMJ88569.1"/>
    </source>
</evidence>
<dbReference type="GO" id="GO:0022857">
    <property type="term" value="F:transmembrane transporter activity"/>
    <property type="evidence" value="ECO:0007669"/>
    <property type="project" value="InterPro"/>
</dbReference>
<keyword evidence="6 7" id="KW-0472">Membrane</keyword>
<dbReference type="AlphaFoldDB" id="A0A1R2CHQ4"/>
<evidence type="ECO:0000256" key="4">
    <source>
        <dbReference type="ARBA" id="ARBA00022692"/>
    </source>
</evidence>